<keyword evidence="2" id="KW-1185">Reference proteome</keyword>
<dbReference type="AlphaFoldDB" id="A0A8J3SDA2"/>
<evidence type="ECO:0000313" key="1">
    <source>
        <dbReference type="EMBL" id="GIH90702.1"/>
    </source>
</evidence>
<evidence type="ECO:0000313" key="2">
    <source>
        <dbReference type="Proteomes" id="UP000619788"/>
    </source>
</evidence>
<dbReference type="RefSeq" id="WP_204063032.1">
    <property type="nucleotide sequence ID" value="NZ_BOOJ01000012.1"/>
</dbReference>
<organism evidence="1 2">
    <name type="scientific">Planobispora siamensis</name>
    <dbReference type="NCBI Taxonomy" id="936338"/>
    <lineage>
        <taxon>Bacteria</taxon>
        <taxon>Bacillati</taxon>
        <taxon>Actinomycetota</taxon>
        <taxon>Actinomycetes</taxon>
        <taxon>Streptosporangiales</taxon>
        <taxon>Streptosporangiaceae</taxon>
        <taxon>Planobispora</taxon>
    </lineage>
</organism>
<dbReference type="PANTHER" id="PTHR42976">
    <property type="entry name" value="BIFUNCTIONAL CHITINASE/LYSOZYME-RELATED"/>
    <property type="match status" value="1"/>
</dbReference>
<evidence type="ECO:0008006" key="3">
    <source>
        <dbReference type="Google" id="ProtNLM"/>
    </source>
</evidence>
<comment type="caution">
    <text evidence="1">The sequence shown here is derived from an EMBL/GenBank/DDBJ whole genome shotgun (WGS) entry which is preliminary data.</text>
</comment>
<proteinExistence type="predicted"/>
<dbReference type="InterPro" id="IPR052750">
    <property type="entry name" value="GH18_Chitinase"/>
</dbReference>
<dbReference type="Gene3D" id="3.20.20.80">
    <property type="entry name" value="Glycosidases"/>
    <property type="match status" value="1"/>
</dbReference>
<accession>A0A8J3SDA2</accession>
<sequence>MPVAPDRSAARHARGPGTLPRSVTAFASVTLAAATGAAVWLLPTETDQWAAPAQAARPDASVSAPVPPPVAEHVQAVDVPDGGGGPSGFVTFVDVVRHPSFDLPRAARRGDVRWFALGHLTAGPDGCTPRWGGRQEQGGNPAAAGLGRLRAAGGDAGLVFGGPVGRELAAACTAPGALTAAYRQAVGAFDAVHIDFEVQDSADHETVRRRAEAIATLQREALTRGRPLAVSFTLPATETGLSPRDQMMLRTTRQAGVRIAAVNLLVPIRPAPPGGSHLRPAASAVRAAQPQIAAGLGEPTATERVALTFVLADPGDLSSADARKVADFAARNRLAWLSARGASPDPEAVRLLGVPPL</sequence>
<gene>
    <name evidence="1" type="ORF">Psi01_13320</name>
</gene>
<dbReference type="PANTHER" id="PTHR42976:SF1">
    <property type="entry name" value="GH18 DOMAIN-CONTAINING PROTEIN-RELATED"/>
    <property type="match status" value="1"/>
</dbReference>
<dbReference type="EMBL" id="BOOJ01000012">
    <property type="protein sequence ID" value="GIH90702.1"/>
    <property type="molecule type" value="Genomic_DNA"/>
</dbReference>
<reference evidence="1 2" key="1">
    <citation type="submission" date="2021-01" db="EMBL/GenBank/DDBJ databases">
        <title>Whole genome shotgun sequence of Planobispora siamensis NBRC 107568.</title>
        <authorList>
            <person name="Komaki H."/>
            <person name="Tamura T."/>
        </authorList>
    </citation>
    <scope>NUCLEOTIDE SEQUENCE [LARGE SCALE GENOMIC DNA]</scope>
    <source>
        <strain evidence="1 2">NBRC 107568</strain>
    </source>
</reference>
<name>A0A8J3SDA2_9ACTN</name>
<protein>
    <recommendedName>
        <fullName evidence="3">Chitinase</fullName>
    </recommendedName>
</protein>
<dbReference type="Proteomes" id="UP000619788">
    <property type="component" value="Unassembled WGS sequence"/>
</dbReference>